<evidence type="ECO:0000313" key="3">
    <source>
        <dbReference type="Proteomes" id="UP000324632"/>
    </source>
</evidence>
<gene>
    <name evidence="2" type="ORF">E1301_Tti009030</name>
</gene>
<dbReference type="EMBL" id="SOYY01000009">
    <property type="protein sequence ID" value="KAA0716825.1"/>
    <property type="molecule type" value="Genomic_DNA"/>
</dbReference>
<dbReference type="PANTHER" id="PTHR16915:SF0">
    <property type="entry name" value="RADIATION-INDUCIBLE IMMEDIATE-EARLY GENE IEX-1"/>
    <property type="match status" value="1"/>
</dbReference>
<dbReference type="PANTHER" id="PTHR16915">
    <property type="entry name" value="IMMEDIATE EARLY RESPONSE 3"/>
    <property type="match status" value="1"/>
</dbReference>
<name>A0A5A9P5B7_9TELE</name>
<accession>A0A5A9P5B7</accession>
<evidence type="ECO:0000313" key="2">
    <source>
        <dbReference type="EMBL" id="KAA0716825.1"/>
    </source>
</evidence>
<proteinExistence type="predicted"/>
<evidence type="ECO:0000256" key="1">
    <source>
        <dbReference type="SAM" id="MobiDB-lite"/>
    </source>
</evidence>
<dbReference type="AlphaFoldDB" id="A0A5A9P5B7"/>
<dbReference type="PRINTS" id="PR02100">
    <property type="entry name" value="GENEIEX1"/>
</dbReference>
<dbReference type="GO" id="GO:0043066">
    <property type="term" value="P:negative regulation of apoptotic process"/>
    <property type="evidence" value="ECO:0007669"/>
    <property type="project" value="InterPro"/>
</dbReference>
<evidence type="ECO:0008006" key="4">
    <source>
        <dbReference type="Google" id="ProtNLM"/>
    </source>
</evidence>
<dbReference type="Proteomes" id="UP000324632">
    <property type="component" value="Chromosome 9"/>
</dbReference>
<protein>
    <recommendedName>
        <fullName evidence="4">Radiation-inducible immediate-early gene IEX-1</fullName>
    </recommendedName>
</protein>
<keyword evidence="3" id="KW-1185">Reference proteome</keyword>
<dbReference type="InterPro" id="IPR024829">
    <property type="entry name" value="IEX-1"/>
</dbReference>
<organism evidence="2 3">
    <name type="scientific">Triplophysa tibetana</name>
    <dbReference type="NCBI Taxonomy" id="1572043"/>
    <lineage>
        <taxon>Eukaryota</taxon>
        <taxon>Metazoa</taxon>
        <taxon>Chordata</taxon>
        <taxon>Craniata</taxon>
        <taxon>Vertebrata</taxon>
        <taxon>Euteleostomi</taxon>
        <taxon>Actinopterygii</taxon>
        <taxon>Neopterygii</taxon>
        <taxon>Teleostei</taxon>
        <taxon>Ostariophysi</taxon>
        <taxon>Cypriniformes</taxon>
        <taxon>Nemacheilidae</taxon>
        <taxon>Triplophysa</taxon>
    </lineage>
</organism>
<comment type="caution">
    <text evidence="2">The sequence shown here is derived from an EMBL/GenBank/DDBJ whole genome shotgun (WGS) entry which is preliminary data.</text>
</comment>
<reference evidence="2 3" key="1">
    <citation type="journal article" date="2019" name="Mol. Ecol. Resour.">
        <title>Chromosome-level genome assembly of Triplophysa tibetana, a fish adapted to the harsh high-altitude environment of the Tibetan Plateau.</title>
        <authorList>
            <person name="Yang X."/>
            <person name="Liu H."/>
            <person name="Ma Z."/>
            <person name="Zou Y."/>
            <person name="Zou M."/>
            <person name="Mao Y."/>
            <person name="Li X."/>
            <person name="Wang H."/>
            <person name="Chen T."/>
            <person name="Wang W."/>
            <person name="Yang R."/>
        </authorList>
    </citation>
    <scope>NUCLEOTIDE SEQUENCE [LARGE SCALE GENOMIC DNA]</scope>
    <source>
        <strain evidence="2">TTIB1903HZAU</strain>
        <tissue evidence="2">Muscle</tissue>
    </source>
</reference>
<feature type="region of interest" description="Disordered" evidence="1">
    <location>
        <begin position="1"/>
        <end position="35"/>
    </location>
</feature>
<sequence length="127" mass="14120">MYSPSSQLHPYPNVEKLGNGDKPISSKLTISQRQRTRRVLYPPGARKILPKEKSDPAKRWLLLLSALLFLQIYMEDGLSETPQPPQDTSCSYGEAATERPLTWGSSEIDVAKGGLNSHVCGRAYCTE</sequence>